<accession>A0A0E9QGX8</accession>
<name>A0A0E9QGX8_ANGAN</name>
<protein>
    <submittedName>
        <fullName evidence="1">Uncharacterized protein</fullName>
    </submittedName>
</protein>
<dbReference type="EMBL" id="GBXM01092538">
    <property type="protein sequence ID" value="JAH16039.1"/>
    <property type="molecule type" value="Transcribed_RNA"/>
</dbReference>
<evidence type="ECO:0000313" key="1">
    <source>
        <dbReference type="EMBL" id="JAH16039.1"/>
    </source>
</evidence>
<proteinExistence type="predicted"/>
<reference evidence="1" key="2">
    <citation type="journal article" date="2015" name="Fish Shellfish Immunol.">
        <title>Early steps in the European eel (Anguilla anguilla)-Vibrio vulnificus interaction in the gills: Role of the RtxA13 toxin.</title>
        <authorList>
            <person name="Callol A."/>
            <person name="Pajuelo D."/>
            <person name="Ebbesson L."/>
            <person name="Teles M."/>
            <person name="MacKenzie S."/>
            <person name="Amaro C."/>
        </authorList>
    </citation>
    <scope>NUCLEOTIDE SEQUENCE</scope>
</reference>
<organism evidence="1">
    <name type="scientific">Anguilla anguilla</name>
    <name type="common">European freshwater eel</name>
    <name type="synonym">Muraena anguilla</name>
    <dbReference type="NCBI Taxonomy" id="7936"/>
    <lineage>
        <taxon>Eukaryota</taxon>
        <taxon>Metazoa</taxon>
        <taxon>Chordata</taxon>
        <taxon>Craniata</taxon>
        <taxon>Vertebrata</taxon>
        <taxon>Euteleostomi</taxon>
        <taxon>Actinopterygii</taxon>
        <taxon>Neopterygii</taxon>
        <taxon>Teleostei</taxon>
        <taxon>Anguilliformes</taxon>
        <taxon>Anguillidae</taxon>
        <taxon>Anguilla</taxon>
    </lineage>
</organism>
<reference evidence="1" key="1">
    <citation type="submission" date="2014-11" db="EMBL/GenBank/DDBJ databases">
        <authorList>
            <person name="Amaro Gonzalez C."/>
        </authorList>
    </citation>
    <scope>NUCLEOTIDE SEQUENCE</scope>
</reference>
<sequence>MILDLSKSFLNNVLF</sequence>